<evidence type="ECO:0000259" key="4">
    <source>
        <dbReference type="PROSITE" id="PS50949"/>
    </source>
</evidence>
<dbReference type="InterPro" id="IPR000524">
    <property type="entry name" value="Tscrpt_reg_HTH_GntR"/>
</dbReference>
<dbReference type="SUPFAM" id="SSF48008">
    <property type="entry name" value="GntR ligand-binding domain-like"/>
    <property type="match status" value="1"/>
</dbReference>
<dbReference type="Proteomes" id="UP000207598">
    <property type="component" value="Unassembled WGS sequence"/>
</dbReference>
<keyword evidence="1" id="KW-0805">Transcription regulation</keyword>
<keyword evidence="3" id="KW-0804">Transcription</keyword>
<dbReference type="GO" id="GO:0003677">
    <property type="term" value="F:DNA binding"/>
    <property type="evidence" value="ECO:0007669"/>
    <property type="project" value="UniProtKB-KW"/>
</dbReference>
<dbReference type="PROSITE" id="PS50949">
    <property type="entry name" value="HTH_GNTR"/>
    <property type="match status" value="1"/>
</dbReference>
<proteinExistence type="predicted"/>
<dbReference type="GO" id="GO:0003700">
    <property type="term" value="F:DNA-binding transcription factor activity"/>
    <property type="evidence" value="ECO:0007669"/>
    <property type="project" value="InterPro"/>
</dbReference>
<dbReference type="Pfam" id="PF00392">
    <property type="entry name" value="GntR"/>
    <property type="match status" value="1"/>
</dbReference>
<protein>
    <submittedName>
        <fullName evidence="5">HTH-type transcriptional regulator LutR</fullName>
    </submittedName>
</protein>
<evidence type="ECO:0000256" key="1">
    <source>
        <dbReference type="ARBA" id="ARBA00023015"/>
    </source>
</evidence>
<evidence type="ECO:0000313" key="6">
    <source>
        <dbReference type="Proteomes" id="UP000207598"/>
    </source>
</evidence>
<keyword evidence="2" id="KW-0238">DNA-binding</keyword>
<feature type="domain" description="HTH gntR-type" evidence="4">
    <location>
        <begin position="8"/>
        <end position="75"/>
    </location>
</feature>
<dbReference type="InterPro" id="IPR011711">
    <property type="entry name" value="GntR_C"/>
</dbReference>
<name>A0A238L5E3_9RHOB</name>
<evidence type="ECO:0000256" key="3">
    <source>
        <dbReference type="ARBA" id="ARBA00023163"/>
    </source>
</evidence>
<dbReference type="OrthoDB" id="8638122at2"/>
<keyword evidence="6" id="KW-1185">Reference proteome</keyword>
<reference evidence="5 6" key="1">
    <citation type="submission" date="2017-05" db="EMBL/GenBank/DDBJ databases">
        <authorList>
            <person name="Song R."/>
            <person name="Chenine A.L."/>
            <person name="Ruprecht R.M."/>
        </authorList>
    </citation>
    <scope>NUCLEOTIDE SEQUENCE [LARGE SCALE GENOMIC DNA]</scope>
    <source>
        <strain evidence="5 6">CECT 8898</strain>
    </source>
</reference>
<dbReference type="AlphaFoldDB" id="A0A238L5E3"/>
<organism evidence="5 6">
    <name type="scientific">Maliponia aquimaris</name>
    <dbReference type="NCBI Taxonomy" id="1673631"/>
    <lineage>
        <taxon>Bacteria</taxon>
        <taxon>Pseudomonadati</taxon>
        <taxon>Pseudomonadota</taxon>
        <taxon>Alphaproteobacteria</taxon>
        <taxon>Rhodobacterales</taxon>
        <taxon>Paracoccaceae</taxon>
        <taxon>Maliponia</taxon>
    </lineage>
</organism>
<dbReference type="SUPFAM" id="SSF46785">
    <property type="entry name" value="Winged helix' DNA-binding domain"/>
    <property type="match status" value="1"/>
</dbReference>
<dbReference type="Gene3D" id="1.20.120.530">
    <property type="entry name" value="GntR ligand-binding domain-like"/>
    <property type="match status" value="1"/>
</dbReference>
<dbReference type="Pfam" id="PF07729">
    <property type="entry name" value="FCD"/>
    <property type="match status" value="1"/>
</dbReference>
<dbReference type="InterPro" id="IPR036390">
    <property type="entry name" value="WH_DNA-bd_sf"/>
</dbReference>
<accession>A0A238L5E3</accession>
<dbReference type="SMART" id="SM00345">
    <property type="entry name" value="HTH_GNTR"/>
    <property type="match status" value="1"/>
</dbReference>
<dbReference type="InterPro" id="IPR008920">
    <property type="entry name" value="TF_FadR/GntR_C"/>
</dbReference>
<dbReference type="PANTHER" id="PTHR43537">
    <property type="entry name" value="TRANSCRIPTIONAL REGULATOR, GNTR FAMILY"/>
    <property type="match status" value="1"/>
</dbReference>
<sequence length="215" mass="23758">MEAIKPPKSLTDQTYDILLDAICTGELSPGDRLNQDEIAGRLNVSRQPVNSAISILRANGLVEDTGRRGVVVAPIDAGLFRPILEFRRLVDPFAVELAVHRRPDDARQRAGAILDRGRAAARVNDVAALVQADVDFHEMIYAWSGNPVIEMSMRVNWHHIRRYMALVLRTPGASIPIWEEHASIVAALLSGDAERARCRMSAHLDVADQRMLAAL</sequence>
<dbReference type="Gene3D" id="1.10.10.10">
    <property type="entry name" value="Winged helix-like DNA-binding domain superfamily/Winged helix DNA-binding domain"/>
    <property type="match status" value="1"/>
</dbReference>
<evidence type="ECO:0000256" key="2">
    <source>
        <dbReference type="ARBA" id="ARBA00023125"/>
    </source>
</evidence>
<dbReference type="InterPro" id="IPR036388">
    <property type="entry name" value="WH-like_DNA-bd_sf"/>
</dbReference>
<dbReference type="RefSeq" id="WP_094023451.1">
    <property type="nucleotide sequence ID" value="NZ_FXYF01000021.1"/>
</dbReference>
<dbReference type="CDD" id="cd07377">
    <property type="entry name" value="WHTH_GntR"/>
    <property type="match status" value="1"/>
</dbReference>
<evidence type="ECO:0000313" key="5">
    <source>
        <dbReference type="EMBL" id="SMX50333.1"/>
    </source>
</evidence>
<dbReference type="EMBL" id="FXYF01000021">
    <property type="protein sequence ID" value="SMX50333.1"/>
    <property type="molecule type" value="Genomic_DNA"/>
</dbReference>
<dbReference type="SMART" id="SM00895">
    <property type="entry name" value="FCD"/>
    <property type="match status" value="1"/>
</dbReference>
<dbReference type="PANTHER" id="PTHR43537:SF45">
    <property type="entry name" value="GNTR FAMILY REGULATORY PROTEIN"/>
    <property type="match status" value="1"/>
</dbReference>
<gene>
    <name evidence="5" type="primary">lutR_2</name>
    <name evidence="5" type="ORF">MAA8898_04733</name>
</gene>